<sequence length="141" mass="15772">MEDLNTAIDEYENLILEIAAATPLPEDKVMDYLDDKRYKLCANPFEKTISTKVYVATCPTYKTVKASKGFSPVVQNIFIDDDASCPTSTTTRESVNHLVLLPKKCSAVNSLRAPCRHSPETPFVLQAADPLWEDLENKLSF</sequence>
<name>A0A2T2P8Q6_CORCC</name>
<evidence type="ECO:0000313" key="1">
    <source>
        <dbReference type="EMBL" id="PSN74042.1"/>
    </source>
</evidence>
<accession>A0A2T2P8Q6</accession>
<dbReference type="AlphaFoldDB" id="A0A2T2P8Q6"/>
<organism evidence="1 2">
    <name type="scientific">Corynespora cassiicola Philippines</name>
    <dbReference type="NCBI Taxonomy" id="1448308"/>
    <lineage>
        <taxon>Eukaryota</taxon>
        <taxon>Fungi</taxon>
        <taxon>Dikarya</taxon>
        <taxon>Ascomycota</taxon>
        <taxon>Pezizomycotina</taxon>
        <taxon>Dothideomycetes</taxon>
        <taxon>Pleosporomycetidae</taxon>
        <taxon>Pleosporales</taxon>
        <taxon>Corynesporascaceae</taxon>
        <taxon>Corynespora</taxon>
    </lineage>
</organism>
<evidence type="ECO:0000313" key="2">
    <source>
        <dbReference type="Proteomes" id="UP000240883"/>
    </source>
</evidence>
<reference evidence="1 2" key="1">
    <citation type="journal article" date="2018" name="Front. Microbiol.">
        <title>Genome-Wide Analysis of Corynespora cassiicola Leaf Fall Disease Putative Effectors.</title>
        <authorList>
            <person name="Lopez D."/>
            <person name="Ribeiro S."/>
            <person name="Label P."/>
            <person name="Fumanal B."/>
            <person name="Venisse J.S."/>
            <person name="Kohler A."/>
            <person name="de Oliveira R.R."/>
            <person name="Labutti K."/>
            <person name="Lipzen A."/>
            <person name="Lail K."/>
            <person name="Bauer D."/>
            <person name="Ohm R.A."/>
            <person name="Barry K.W."/>
            <person name="Spatafora J."/>
            <person name="Grigoriev I.V."/>
            <person name="Martin F.M."/>
            <person name="Pujade-Renaud V."/>
        </authorList>
    </citation>
    <scope>NUCLEOTIDE SEQUENCE [LARGE SCALE GENOMIC DNA]</scope>
    <source>
        <strain evidence="1 2">Philippines</strain>
    </source>
</reference>
<gene>
    <name evidence="1" type="ORF">BS50DRAFT_580894</name>
</gene>
<dbReference type="Proteomes" id="UP000240883">
    <property type="component" value="Unassembled WGS sequence"/>
</dbReference>
<proteinExistence type="predicted"/>
<dbReference type="EMBL" id="KZ678128">
    <property type="protein sequence ID" value="PSN74042.1"/>
    <property type="molecule type" value="Genomic_DNA"/>
</dbReference>
<keyword evidence="2" id="KW-1185">Reference proteome</keyword>
<protein>
    <submittedName>
        <fullName evidence="1">Uncharacterized protein</fullName>
    </submittedName>
</protein>